<organism evidence="1 2">
    <name type="scientific">Halomarina salina</name>
    <dbReference type="NCBI Taxonomy" id="1872699"/>
    <lineage>
        <taxon>Archaea</taxon>
        <taxon>Methanobacteriati</taxon>
        <taxon>Methanobacteriota</taxon>
        <taxon>Stenosarchaea group</taxon>
        <taxon>Halobacteria</taxon>
        <taxon>Halobacteriales</taxon>
        <taxon>Natronomonadaceae</taxon>
        <taxon>Halomarina</taxon>
    </lineage>
</organism>
<dbReference type="Proteomes" id="UP001596099">
    <property type="component" value="Unassembled WGS sequence"/>
</dbReference>
<keyword evidence="2" id="KW-1185">Reference proteome</keyword>
<gene>
    <name evidence="1" type="ORF">ACFPYI_12745</name>
</gene>
<sequence>MSHDPSFELPARPTRNYSRTTVEYEGSVVFALSPDGREVSDDVLDGLLLDVLDDGPYRYGDWFDLPMPLYTVHDDATGDTFRVSVRDGTVELHVLPATEPPGLAALYDRLVAATDHEWTVDCRAEDCPEE</sequence>
<dbReference type="RefSeq" id="WP_247415296.1">
    <property type="nucleotide sequence ID" value="NZ_JALLGW010000001.1"/>
</dbReference>
<comment type="caution">
    <text evidence="1">The sequence shown here is derived from an EMBL/GenBank/DDBJ whole genome shotgun (WGS) entry which is preliminary data.</text>
</comment>
<evidence type="ECO:0000313" key="1">
    <source>
        <dbReference type="EMBL" id="MFC5972201.1"/>
    </source>
</evidence>
<dbReference type="AlphaFoldDB" id="A0ABD5RNW2"/>
<evidence type="ECO:0000313" key="2">
    <source>
        <dbReference type="Proteomes" id="UP001596099"/>
    </source>
</evidence>
<proteinExistence type="predicted"/>
<reference evidence="1 2" key="1">
    <citation type="journal article" date="2019" name="Int. J. Syst. Evol. Microbiol.">
        <title>The Global Catalogue of Microorganisms (GCM) 10K type strain sequencing project: providing services to taxonomists for standard genome sequencing and annotation.</title>
        <authorList>
            <consortium name="The Broad Institute Genomics Platform"/>
            <consortium name="The Broad Institute Genome Sequencing Center for Infectious Disease"/>
            <person name="Wu L."/>
            <person name="Ma J."/>
        </authorList>
    </citation>
    <scope>NUCLEOTIDE SEQUENCE [LARGE SCALE GENOMIC DNA]</scope>
    <source>
        <strain evidence="1 2">CGMCC 1.12543</strain>
    </source>
</reference>
<name>A0ABD5RNW2_9EURY</name>
<accession>A0ABD5RNW2</accession>
<protein>
    <submittedName>
        <fullName evidence="1">Uncharacterized protein</fullName>
    </submittedName>
</protein>
<dbReference type="EMBL" id="JBHSQH010000001">
    <property type="protein sequence ID" value="MFC5972201.1"/>
    <property type="molecule type" value="Genomic_DNA"/>
</dbReference>